<proteinExistence type="predicted"/>
<dbReference type="STRING" id="630626.EBL_c15840"/>
<protein>
    <submittedName>
        <fullName evidence="1">Uncharacterized protein</fullName>
    </submittedName>
</protein>
<reference evidence="1 2" key="1">
    <citation type="journal article" date="2012" name="J. Bacteriol.">
        <title>Complete genome sequence of the B12-producing Shimwellia blattae strain DSM 4481, isolated from a cockroach.</title>
        <authorList>
            <person name="Brzuszkiewicz E."/>
            <person name="Waschkowitz T."/>
            <person name="Wiezer A."/>
            <person name="Daniel R."/>
        </authorList>
    </citation>
    <scope>NUCLEOTIDE SEQUENCE [LARGE SCALE GENOMIC DNA]</scope>
    <source>
        <strain evidence="2">ATCC 29907 / DSM 4481 / JCM 1650 / NBRC 105725 / CDC 9005-74</strain>
    </source>
</reference>
<keyword evidence="2" id="KW-1185">Reference proteome</keyword>
<dbReference type="AlphaFoldDB" id="I2B824"/>
<dbReference type="HOGENOM" id="CLU_2883451_0_0_6"/>
<accession>I2B824</accession>
<dbReference type="KEGG" id="ebt:EBL_c15840"/>
<dbReference type="EMBL" id="CP001560">
    <property type="protein sequence ID" value="AFJ46678.1"/>
    <property type="molecule type" value="Genomic_DNA"/>
</dbReference>
<organism evidence="1 2">
    <name type="scientific">Shimwellia blattae (strain ATCC 29907 / DSM 4481 / JCM 1650 / NBRC 105725 / CDC 9005-74)</name>
    <name type="common">Escherichia blattae</name>
    <dbReference type="NCBI Taxonomy" id="630626"/>
    <lineage>
        <taxon>Bacteria</taxon>
        <taxon>Pseudomonadati</taxon>
        <taxon>Pseudomonadota</taxon>
        <taxon>Gammaproteobacteria</taxon>
        <taxon>Enterobacterales</taxon>
        <taxon>Enterobacteriaceae</taxon>
        <taxon>Shimwellia</taxon>
    </lineage>
</organism>
<evidence type="ECO:0000313" key="2">
    <source>
        <dbReference type="Proteomes" id="UP000001955"/>
    </source>
</evidence>
<evidence type="ECO:0000313" key="1">
    <source>
        <dbReference type="EMBL" id="AFJ46678.1"/>
    </source>
</evidence>
<dbReference type="Proteomes" id="UP000001955">
    <property type="component" value="Chromosome"/>
</dbReference>
<sequence length="63" mass="7093">MLFFVLSGRAFFIIKNIVRNSFCYFPNPQAPVPGEYLCPDIINNGPITLNQAFMLQTGNKITP</sequence>
<name>I2B824_SHIBC</name>
<gene>
    <name evidence="1" type="ordered locus">EBL_c15840</name>
</gene>